<evidence type="ECO:0000259" key="1">
    <source>
        <dbReference type="Pfam" id="PF13175"/>
    </source>
</evidence>
<feature type="domain" description="Endonuclease GajA/Old nuclease/RecF-like AAA" evidence="1">
    <location>
        <begin position="169"/>
        <end position="314"/>
    </location>
</feature>
<dbReference type="EMBL" id="PGFT01000001">
    <property type="protein sequence ID" value="MDH4903661.1"/>
    <property type="molecule type" value="Genomic_DNA"/>
</dbReference>
<organism evidence="2 3">
    <name type="scientific">Psychrobacter pocilloporae</name>
    <dbReference type="NCBI Taxonomy" id="1775882"/>
    <lineage>
        <taxon>Bacteria</taxon>
        <taxon>Pseudomonadati</taxon>
        <taxon>Pseudomonadota</taxon>
        <taxon>Gammaproteobacteria</taxon>
        <taxon>Moraxellales</taxon>
        <taxon>Moraxellaceae</taxon>
        <taxon>Psychrobacter</taxon>
    </lineage>
</organism>
<dbReference type="InterPro" id="IPR051396">
    <property type="entry name" value="Bact_Antivir_Def_Nuclease"/>
</dbReference>
<evidence type="ECO:0000313" key="2">
    <source>
        <dbReference type="EMBL" id="MDH4903661.1"/>
    </source>
</evidence>
<sequence>MKYQLVEFRIRNYRSISDIKLKIDNDNLTVICGSNNVGKTNFLRALNLFFNPKIDNFDADRDVPYHIVEGSRGAGYKTVLTGRFIENKSSEVLEIKQSFSEKKGIKEVVLEGKKGRKSLSKLEIEDFLNSNFSFFFIEASNIDIPKLISEIVNDAILPLGMDKRRGQTQKDSLEKLNQFIDLSKSAVKNIENDLTSIFQNLLKEVDSIDSDNWKLQIKFPEYDFLREAISKIIEFTLYDTNERKLETKGSGIQRIILLSLIQYVNSRTKKDVIWAIDEPEIFLQAGLQKSLYSRLLEESKDSQILITTHSHFFINTQNLKNTFLFEGTKELKEYARKEGFLFYKLNTMVYEGSDFEKSQRIKQNFGISKNDSWEVMPFNVLVEGQEDKDILTFLFKKFNLPIPNILIGGGVTKYPGYLRFLEEFCSDLEYKPKIVAIFDRDSEGRSIFNSLRGRHYKDIDLNCRYIIRADGKEYNDIELEDFIYPDILYDATNKILRRKKYKAIKKSDRLKRTSRAYNKSPILDFITDITKQNNPEKSSINFTQEGMKMILTNTCCQIIEQSDINEMNVEYPEVLFFLKNILEVS</sequence>
<dbReference type="SUPFAM" id="SSF52540">
    <property type="entry name" value="P-loop containing nucleoside triphosphate hydrolases"/>
    <property type="match status" value="1"/>
</dbReference>
<dbReference type="InterPro" id="IPR041685">
    <property type="entry name" value="AAA_GajA/Old/RecF-like"/>
</dbReference>
<name>A0ABT6IPA2_9GAMM</name>
<protein>
    <recommendedName>
        <fullName evidence="1">Endonuclease GajA/Old nuclease/RecF-like AAA domain-containing protein</fullName>
    </recommendedName>
</protein>
<reference evidence="2 3" key="1">
    <citation type="submission" date="2017-11" db="EMBL/GenBank/DDBJ databases">
        <title>Whole genome sequencing of Psychrobacter pocilloporae S6-60T(=JCM 31058T=LMG 29157T).</title>
        <authorList>
            <person name="Das S.K."/>
        </authorList>
    </citation>
    <scope>NUCLEOTIDE SEQUENCE [LARGE SCALE GENOMIC DNA]</scope>
    <source>
        <strain evidence="2 3">S6-60</strain>
    </source>
</reference>
<proteinExistence type="predicted"/>
<keyword evidence="3" id="KW-1185">Reference proteome</keyword>
<dbReference type="PANTHER" id="PTHR43581:SF4">
    <property type="entry name" value="ATP_GTP PHOSPHATASE"/>
    <property type="match status" value="1"/>
</dbReference>
<comment type="caution">
    <text evidence="2">The sequence shown here is derived from an EMBL/GenBank/DDBJ whole genome shotgun (WGS) entry which is preliminary data.</text>
</comment>
<dbReference type="PANTHER" id="PTHR43581">
    <property type="entry name" value="ATP/GTP PHOSPHATASE"/>
    <property type="match status" value="1"/>
</dbReference>
<dbReference type="Pfam" id="PF13175">
    <property type="entry name" value="AAA_15"/>
    <property type="match status" value="2"/>
</dbReference>
<evidence type="ECO:0000313" key="3">
    <source>
        <dbReference type="Proteomes" id="UP001243298"/>
    </source>
</evidence>
<dbReference type="Gene3D" id="3.40.50.300">
    <property type="entry name" value="P-loop containing nucleotide triphosphate hydrolases"/>
    <property type="match status" value="1"/>
</dbReference>
<dbReference type="Proteomes" id="UP001243298">
    <property type="component" value="Unassembled WGS sequence"/>
</dbReference>
<accession>A0ABT6IPA2</accession>
<feature type="domain" description="Endonuclease GajA/Old nuclease/RecF-like AAA" evidence="1">
    <location>
        <begin position="5"/>
        <end position="126"/>
    </location>
</feature>
<dbReference type="RefSeq" id="WP_284718887.1">
    <property type="nucleotide sequence ID" value="NZ_PGFT01000001.1"/>
</dbReference>
<dbReference type="InterPro" id="IPR027417">
    <property type="entry name" value="P-loop_NTPase"/>
</dbReference>
<dbReference type="CDD" id="cd00267">
    <property type="entry name" value="ABC_ATPase"/>
    <property type="match status" value="1"/>
</dbReference>
<gene>
    <name evidence="2" type="ORF">CUR83_00955</name>
</gene>